<feature type="region of interest" description="Disordered" evidence="3">
    <location>
        <begin position="310"/>
        <end position="380"/>
    </location>
</feature>
<dbReference type="Proteomes" id="UP000323000">
    <property type="component" value="Chromosome 10"/>
</dbReference>
<feature type="region of interest" description="Disordered" evidence="3">
    <location>
        <begin position="570"/>
        <end position="660"/>
    </location>
</feature>
<evidence type="ECO:0000256" key="3">
    <source>
        <dbReference type="SAM" id="MobiDB-lite"/>
    </source>
</evidence>
<evidence type="ECO:0000259" key="5">
    <source>
        <dbReference type="PROSITE" id="PS50090"/>
    </source>
</evidence>
<feature type="compositionally biased region" description="Polar residues" evidence="3">
    <location>
        <begin position="197"/>
        <end position="212"/>
    </location>
</feature>
<keyword evidence="4" id="KW-0472">Membrane</keyword>
<dbReference type="Gene3D" id="1.10.10.60">
    <property type="entry name" value="Homeodomain-like"/>
    <property type="match status" value="1"/>
</dbReference>
<keyword evidence="4" id="KW-1133">Transmembrane helix</keyword>
<comment type="caution">
    <text evidence="7">The sequence shown here is derived from an EMBL/GenBank/DDBJ whole genome shotgun (WGS) entry which is preliminary data.</text>
</comment>
<feature type="compositionally biased region" description="Polar residues" evidence="3">
    <location>
        <begin position="460"/>
        <end position="469"/>
    </location>
</feature>
<dbReference type="PROSITE" id="PS50090">
    <property type="entry name" value="MYB_LIKE"/>
    <property type="match status" value="1"/>
</dbReference>
<feature type="compositionally biased region" description="Low complexity" evidence="3">
    <location>
        <begin position="310"/>
        <end position="325"/>
    </location>
</feature>
<dbReference type="InterPro" id="IPR017930">
    <property type="entry name" value="Myb_dom"/>
</dbReference>
<feature type="compositionally biased region" description="Polar residues" evidence="3">
    <location>
        <begin position="623"/>
        <end position="635"/>
    </location>
</feature>
<sequence length="660" mass="70309">MVEKPNKRHKKGLISEADISTLLQRYTAKTVLALLQEVAHSPGVKLDWNALVKNTSTGISNAREYQMLWRHLAYRNALLDKLEDEAQPLDDDSDLEYELEPFPDVSNEAATEAAACVKSTYVIPMFFFFFFFQVLIASGLPSDSSLPNSSTVEAPLTINIPNGQSFRGSSENSQPASLMQGMNITVPVSVQKLPLPSTTSTEALDNNGSISGNMPPRKKRKPWTAEEDMELIASVQKSGEGNWATILRGDYKWDRTASQLSQRWSILRKKNGSILGANSTGSHLSEAQLAARHAMSLALDMPVKNITASSTNNNVGTTSNFTGGNPLPSSSNAEALPAGSSFVQAQSQPQPGSIGTKSSPLGSLGSAAKPRITSKKMPANFSSESSLRAAAVAAGARIVTPSDAASLLKVAQAKNAIHIMPSGVSTVKSSMSGSAPSHLEAHPSVRYIRTSMAAAPPSTNPAVTSSASQPGLVKTASPRVQQNTPCEPTNAFISSQAAELPLKPDVKVAKEIKVSDLSSVSGNELSKKVQEDKGPSRKPESGLKNQVAVAENPDSLNIEMTDTDQVRNNINNQAEGDQNGINDTIMGNINNQAEGDQNGTNDTIMGSPVKESKNQPAVEENGELQSSKQEQSDSPNMLIDECSGNPEQLSEIKASEEMQA</sequence>
<dbReference type="InterPro" id="IPR009057">
    <property type="entry name" value="Homeodomain-like_sf"/>
</dbReference>
<proteinExistence type="predicted"/>
<keyword evidence="4" id="KW-0812">Transmembrane</keyword>
<feature type="compositionally biased region" description="Polar residues" evidence="3">
    <location>
        <begin position="570"/>
        <end position="604"/>
    </location>
</feature>
<dbReference type="EMBL" id="VAHF01000010">
    <property type="protein sequence ID" value="TXG52667.1"/>
    <property type="molecule type" value="Genomic_DNA"/>
</dbReference>
<feature type="region of interest" description="Disordered" evidence="3">
    <location>
        <begin position="197"/>
        <end position="224"/>
    </location>
</feature>
<dbReference type="GO" id="GO:0005634">
    <property type="term" value="C:nucleus"/>
    <property type="evidence" value="ECO:0007669"/>
    <property type="project" value="UniProtKB-SubCell"/>
</dbReference>
<feature type="compositionally biased region" description="Basic and acidic residues" evidence="3">
    <location>
        <begin position="525"/>
        <end position="541"/>
    </location>
</feature>
<accession>A0A5C7H6U6</accession>
<feature type="domain" description="Myb-like" evidence="5">
    <location>
        <begin position="215"/>
        <end position="268"/>
    </location>
</feature>
<keyword evidence="2" id="KW-0539">Nucleus</keyword>
<evidence type="ECO:0000256" key="2">
    <source>
        <dbReference type="ARBA" id="ARBA00023242"/>
    </source>
</evidence>
<keyword evidence="8" id="KW-1185">Reference proteome</keyword>
<evidence type="ECO:0000313" key="7">
    <source>
        <dbReference type="EMBL" id="TXG52667.1"/>
    </source>
</evidence>
<feature type="region of interest" description="Disordered" evidence="3">
    <location>
        <begin position="455"/>
        <end position="485"/>
    </location>
</feature>
<dbReference type="PROSITE" id="PS51294">
    <property type="entry name" value="HTH_MYB"/>
    <property type="match status" value="1"/>
</dbReference>
<dbReference type="OrthoDB" id="608866at2759"/>
<dbReference type="CDD" id="cd11660">
    <property type="entry name" value="SANT_TRF"/>
    <property type="match status" value="1"/>
</dbReference>
<dbReference type="SMART" id="SM00717">
    <property type="entry name" value="SANT"/>
    <property type="match status" value="1"/>
</dbReference>
<feature type="compositionally biased region" description="Polar residues" evidence="3">
    <location>
        <begin position="341"/>
        <end position="361"/>
    </location>
</feature>
<dbReference type="PANTHER" id="PTHR47206">
    <property type="entry name" value="HOMEODOMAIN-LIKE SUPERFAMILY PROTEIN"/>
    <property type="match status" value="1"/>
</dbReference>
<dbReference type="Pfam" id="PF00249">
    <property type="entry name" value="Myb_DNA-binding"/>
    <property type="match status" value="1"/>
</dbReference>
<evidence type="ECO:0000256" key="4">
    <source>
        <dbReference type="SAM" id="Phobius"/>
    </source>
</evidence>
<protein>
    <submittedName>
        <fullName evidence="7">Uncharacterized protein</fullName>
    </submittedName>
</protein>
<feature type="region of interest" description="Disordered" evidence="3">
    <location>
        <begin position="517"/>
        <end position="557"/>
    </location>
</feature>
<name>A0A5C7H6U6_9ROSI</name>
<dbReference type="AlphaFoldDB" id="A0A5C7H6U6"/>
<comment type="subcellular location">
    <subcellularLocation>
        <location evidence="1">Nucleus</location>
    </subcellularLocation>
</comment>
<feature type="transmembrane region" description="Helical" evidence="4">
    <location>
        <begin position="121"/>
        <end position="140"/>
    </location>
</feature>
<evidence type="ECO:0000256" key="1">
    <source>
        <dbReference type="ARBA" id="ARBA00004123"/>
    </source>
</evidence>
<gene>
    <name evidence="7" type="ORF">EZV62_021836</name>
</gene>
<organism evidence="7 8">
    <name type="scientific">Acer yangbiense</name>
    <dbReference type="NCBI Taxonomy" id="1000413"/>
    <lineage>
        <taxon>Eukaryota</taxon>
        <taxon>Viridiplantae</taxon>
        <taxon>Streptophyta</taxon>
        <taxon>Embryophyta</taxon>
        <taxon>Tracheophyta</taxon>
        <taxon>Spermatophyta</taxon>
        <taxon>Magnoliopsida</taxon>
        <taxon>eudicotyledons</taxon>
        <taxon>Gunneridae</taxon>
        <taxon>Pentapetalae</taxon>
        <taxon>rosids</taxon>
        <taxon>malvids</taxon>
        <taxon>Sapindales</taxon>
        <taxon>Sapindaceae</taxon>
        <taxon>Hippocastanoideae</taxon>
        <taxon>Acereae</taxon>
        <taxon>Acer</taxon>
    </lineage>
</organism>
<dbReference type="PANTHER" id="PTHR47206:SF1">
    <property type="entry name" value="HOMEODOMAIN-LIKE SUPERFAMILY PROTEIN"/>
    <property type="match status" value="1"/>
</dbReference>
<reference evidence="8" key="1">
    <citation type="journal article" date="2019" name="Gigascience">
        <title>De novo genome assembly of the endangered Acer yangbiense, a plant species with extremely small populations endemic to Yunnan Province, China.</title>
        <authorList>
            <person name="Yang J."/>
            <person name="Wariss H.M."/>
            <person name="Tao L."/>
            <person name="Zhang R."/>
            <person name="Yun Q."/>
            <person name="Hollingsworth P."/>
            <person name="Dao Z."/>
            <person name="Luo G."/>
            <person name="Guo H."/>
            <person name="Ma Y."/>
            <person name="Sun W."/>
        </authorList>
    </citation>
    <scope>NUCLEOTIDE SEQUENCE [LARGE SCALE GENOMIC DNA]</scope>
    <source>
        <strain evidence="8">cv. Malutang</strain>
    </source>
</reference>
<feature type="domain" description="HTH myb-type" evidence="6">
    <location>
        <begin position="216"/>
        <end position="272"/>
    </location>
</feature>
<evidence type="ECO:0000313" key="8">
    <source>
        <dbReference type="Proteomes" id="UP000323000"/>
    </source>
</evidence>
<dbReference type="InterPro" id="IPR001005">
    <property type="entry name" value="SANT/Myb"/>
</dbReference>
<evidence type="ECO:0000259" key="6">
    <source>
        <dbReference type="PROSITE" id="PS51294"/>
    </source>
</evidence>
<dbReference type="SUPFAM" id="SSF46689">
    <property type="entry name" value="Homeodomain-like"/>
    <property type="match status" value="1"/>
</dbReference>